<evidence type="ECO:0000256" key="7">
    <source>
        <dbReference type="ARBA" id="ARBA00049902"/>
    </source>
</evidence>
<dbReference type="GO" id="GO:0008360">
    <property type="term" value="P:regulation of cell shape"/>
    <property type="evidence" value="ECO:0007669"/>
    <property type="project" value="UniProtKB-KW"/>
</dbReference>
<keyword evidence="8" id="KW-0961">Cell wall biogenesis/degradation</keyword>
<feature type="transmembrane region" description="Helical" evidence="8">
    <location>
        <begin position="199"/>
        <end position="220"/>
    </location>
</feature>
<feature type="transmembrane region" description="Helical" evidence="8">
    <location>
        <begin position="121"/>
        <end position="141"/>
    </location>
</feature>
<proteinExistence type="inferred from homology"/>
<dbReference type="UniPathway" id="UPA00219"/>
<dbReference type="GO" id="GO:0008955">
    <property type="term" value="F:peptidoglycan glycosyltransferase activity"/>
    <property type="evidence" value="ECO:0007669"/>
    <property type="project" value="UniProtKB-UniRule"/>
</dbReference>
<evidence type="ECO:0000256" key="8">
    <source>
        <dbReference type="HAMAP-Rule" id="MF_02079"/>
    </source>
</evidence>
<feature type="transmembrane region" description="Helical" evidence="8">
    <location>
        <begin position="58"/>
        <end position="76"/>
    </location>
</feature>
<reference evidence="9 10" key="1">
    <citation type="submission" date="2020-05" db="EMBL/GenBank/DDBJ databases">
        <title>Flexivirga sp. ID2601S isolated from air conditioner.</title>
        <authorList>
            <person name="Kim D.H."/>
        </authorList>
    </citation>
    <scope>NUCLEOTIDE SEQUENCE [LARGE SCALE GENOMIC DNA]</scope>
    <source>
        <strain evidence="9 10">ID2601S</strain>
    </source>
</reference>
<comment type="catalytic activity">
    <reaction evidence="7 8">
        <text>[GlcNAc-(1-&gt;4)-Mur2Ac(oyl-L-Ala-gamma-D-Glu-L-Lys-D-Ala-D-Ala)](n)-di-trans,octa-cis-undecaprenyl diphosphate + beta-D-GlcNAc-(1-&gt;4)-Mur2Ac(oyl-L-Ala-gamma-D-Glu-L-Lys-D-Ala-D-Ala)-di-trans,octa-cis-undecaprenyl diphosphate = [GlcNAc-(1-&gt;4)-Mur2Ac(oyl-L-Ala-gamma-D-Glu-L-Lys-D-Ala-D-Ala)](n+1)-di-trans,octa-cis-undecaprenyl diphosphate + di-trans,octa-cis-undecaprenyl diphosphate + H(+)</text>
        <dbReference type="Rhea" id="RHEA:23708"/>
        <dbReference type="Rhea" id="RHEA-COMP:9602"/>
        <dbReference type="Rhea" id="RHEA-COMP:9603"/>
        <dbReference type="ChEBI" id="CHEBI:15378"/>
        <dbReference type="ChEBI" id="CHEBI:58405"/>
        <dbReference type="ChEBI" id="CHEBI:60033"/>
        <dbReference type="ChEBI" id="CHEBI:78435"/>
        <dbReference type="EC" id="2.4.99.28"/>
    </reaction>
</comment>
<evidence type="ECO:0000256" key="5">
    <source>
        <dbReference type="ARBA" id="ARBA00022989"/>
    </source>
</evidence>
<dbReference type="GO" id="GO:0015648">
    <property type="term" value="F:lipid-linked peptidoglycan transporter activity"/>
    <property type="evidence" value="ECO:0007669"/>
    <property type="project" value="TreeGrafter"/>
</dbReference>
<dbReference type="GO" id="GO:0032153">
    <property type="term" value="C:cell division site"/>
    <property type="evidence" value="ECO:0007669"/>
    <property type="project" value="TreeGrafter"/>
</dbReference>
<dbReference type="PANTHER" id="PTHR30474">
    <property type="entry name" value="CELL CYCLE PROTEIN"/>
    <property type="match status" value="1"/>
</dbReference>
<keyword evidence="5 8" id="KW-1133">Transmembrane helix</keyword>
<evidence type="ECO:0000256" key="4">
    <source>
        <dbReference type="ARBA" id="ARBA00022960"/>
    </source>
</evidence>
<evidence type="ECO:0000256" key="3">
    <source>
        <dbReference type="ARBA" id="ARBA00022692"/>
    </source>
</evidence>
<dbReference type="EC" id="2.4.99.28" evidence="8"/>
<dbReference type="RefSeq" id="WP_171156616.1">
    <property type="nucleotide sequence ID" value="NZ_JABENB010000002.1"/>
</dbReference>
<keyword evidence="8" id="KW-0328">Glycosyltransferase</keyword>
<keyword evidence="8" id="KW-1003">Cell membrane</keyword>
<dbReference type="PROSITE" id="PS00428">
    <property type="entry name" value="FTSW_RODA_SPOVE"/>
    <property type="match status" value="1"/>
</dbReference>
<dbReference type="GO" id="GO:0005886">
    <property type="term" value="C:plasma membrane"/>
    <property type="evidence" value="ECO:0007669"/>
    <property type="project" value="UniProtKB-SubCell"/>
</dbReference>
<dbReference type="HAMAP" id="MF_02079">
    <property type="entry name" value="PGT_RodA"/>
    <property type="match status" value="1"/>
</dbReference>
<protein>
    <recommendedName>
        <fullName evidence="8">Peptidoglycan glycosyltransferase RodA</fullName>
        <shortName evidence="8">PGT</shortName>
        <ecNumber evidence="8">2.4.99.28</ecNumber>
    </recommendedName>
    <alternativeName>
        <fullName evidence="8">Cell elongation protein RodA</fullName>
    </alternativeName>
    <alternativeName>
        <fullName evidence="8">Cell wall polymerase</fullName>
    </alternativeName>
    <alternativeName>
        <fullName evidence="8">Peptidoglycan polymerase</fullName>
        <shortName evidence="8">PG polymerase</shortName>
    </alternativeName>
</protein>
<dbReference type="GO" id="GO:0051301">
    <property type="term" value="P:cell division"/>
    <property type="evidence" value="ECO:0007669"/>
    <property type="project" value="InterPro"/>
</dbReference>
<keyword evidence="10" id="KW-1185">Reference proteome</keyword>
<organism evidence="9 10">
    <name type="scientific">Flexivirga aerilata</name>
    <dbReference type="NCBI Taxonomy" id="1656889"/>
    <lineage>
        <taxon>Bacteria</taxon>
        <taxon>Bacillati</taxon>
        <taxon>Actinomycetota</taxon>
        <taxon>Actinomycetes</taxon>
        <taxon>Micrococcales</taxon>
        <taxon>Dermacoccaceae</taxon>
        <taxon>Flexivirga</taxon>
    </lineage>
</organism>
<feature type="transmembrane region" description="Helical" evidence="8">
    <location>
        <begin position="153"/>
        <end position="170"/>
    </location>
</feature>
<keyword evidence="6 8" id="KW-0472">Membrane</keyword>
<keyword evidence="4 8" id="KW-0133">Cell shape</keyword>
<dbReference type="NCBIfam" id="TIGR02210">
    <property type="entry name" value="rodA_shape"/>
    <property type="match status" value="1"/>
</dbReference>
<feature type="transmembrane region" description="Helical" evidence="8">
    <location>
        <begin position="176"/>
        <end position="192"/>
    </location>
</feature>
<dbReference type="InterPro" id="IPR011923">
    <property type="entry name" value="RodA/MrdB"/>
</dbReference>
<feature type="transmembrane region" description="Helical" evidence="8">
    <location>
        <begin position="28"/>
        <end position="46"/>
    </location>
</feature>
<dbReference type="GO" id="GO:0071555">
    <property type="term" value="P:cell wall organization"/>
    <property type="evidence" value="ECO:0007669"/>
    <property type="project" value="UniProtKB-KW"/>
</dbReference>
<comment type="function">
    <text evidence="8">Peptidoglycan polymerase that is essential for cell wall elongation.</text>
</comment>
<feature type="transmembrane region" description="Helical" evidence="8">
    <location>
        <begin position="319"/>
        <end position="336"/>
    </location>
</feature>
<evidence type="ECO:0000313" key="9">
    <source>
        <dbReference type="EMBL" id="NNG40393.1"/>
    </source>
</evidence>
<dbReference type="GO" id="GO:0009252">
    <property type="term" value="P:peptidoglycan biosynthetic process"/>
    <property type="evidence" value="ECO:0007669"/>
    <property type="project" value="UniProtKB-UniRule"/>
</dbReference>
<evidence type="ECO:0000256" key="1">
    <source>
        <dbReference type="ARBA" id="ARBA00004141"/>
    </source>
</evidence>
<comment type="caution">
    <text evidence="9">The sequence shown here is derived from an EMBL/GenBank/DDBJ whole genome shotgun (WGS) entry which is preliminary data.</text>
</comment>
<feature type="transmembrane region" description="Helical" evidence="8">
    <location>
        <begin position="289"/>
        <end position="312"/>
    </location>
</feature>
<dbReference type="InterPro" id="IPR001182">
    <property type="entry name" value="FtsW/RodA"/>
</dbReference>
<comment type="similarity">
    <text evidence="8">Belongs to the SEDS family. MrdB/RodA subfamily.</text>
</comment>
<gene>
    <name evidence="8 9" type="primary">rodA</name>
    <name evidence="9" type="ORF">HJ588_14070</name>
</gene>
<evidence type="ECO:0000313" key="10">
    <source>
        <dbReference type="Proteomes" id="UP000557772"/>
    </source>
</evidence>
<evidence type="ECO:0000256" key="2">
    <source>
        <dbReference type="ARBA" id="ARBA00004752"/>
    </source>
</evidence>
<accession>A0A849AK41</accession>
<name>A0A849AK41_9MICO</name>
<dbReference type="EMBL" id="JABENB010000002">
    <property type="protein sequence ID" value="NNG40393.1"/>
    <property type="molecule type" value="Genomic_DNA"/>
</dbReference>
<dbReference type="AlphaFoldDB" id="A0A849AK41"/>
<comment type="subcellular location">
    <subcellularLocation>
        <location evidence="8">Cell membrane</location>
        <topology evidence="8">Multi-pass membrane protein</topology>
    </subcellularLocation>
    <subcellularLocation>
        <location evidence="1">Membrane</location>
        <topology evidence="1">Multi-pass membrane protein</topology>
    </subcellularLocation>
</comment>
<comment type="pathway">
    <text evidence="2 8">Cell wall biogenesis; peptidoglycan biosynthesis.</text>
</comment>
<keyword evidence="8" id="KW-0573">Peptidoglycan synthesis</keyword>
<evidence type="ECO:0000256" key="6">
    <source>
        <dbReference type="ARBA" id="ARBA00023136"/>
    </source>
</evidence>
<dbReference type="InterPro" id="IPR018365">
    <property type="entry name" value="Cell_cycle_FtsW-rel_CS"/>
</dbReference>
<dbReference type="Proteomes" id="UP000557772">
    <property type="component" value="Unassembled WGS sequence"/>
</dbReference>
<feature type="transmembrane region" description="Helical" evidence="8">
    <location>
        <begin position="88"/>
        <end position="109"/>
    </location>
</feature>
<feature type="transmembrane region" description="Helical" evidence="8">
    <location>
        <begin position="356"/>
        <end position="378"/>
    </location>
</feature>
<keyword evidence="8" id="KW-0808">Transferase</keyword>
<keyword evidence="3 8" id="KW-0812">Transmembrane</keyword>
<dbReference type="Pfam" id="PF01098">
    <property type="entry name" value="FTSW_RODA_SPOVE"/>
    <property type="match status" value="1"/>
</dbReference>
<sequence>MTGVTQLTGRRPLGATDHRQLPLARTDWGLVVAAFALSVTGALLVWSATRHADGSAYLIRHLFNLGVGMALAALVMRIDFRAIRAFAPWVYVASLVGLLLVLSPLGSTINGSRSWIQVPGFSIQPAEFAKVALCVGLAMILAERGERDAPPPARDVAVAAVVLGIPVLLVLAQPDLGSATVLVFMGIGVIAVSGASRWWLVGFAAALAATVTAALTTPVLSGYQRNRLTAFADPSVDPTGIGYQVQQVKIAVGSGGWTGEGLFHGRQTQGGFIPFQQTDFIFSVAGEELGFVGAAGIVLLLGFVVVRALLIARRTRDSFGRLVAVGVAVWFLFQILQNVGMNLGLLPVTGLPLPFVSYGGSSMFACWLGIGLLGNVHLSSLRRLS</sequence>
<dbReference type="PANTHER" id="PTHR30474:SF14">
    <property type="entry name" value="CELL CYCLE PROTEIN"/>
    <property type="match status" value="1"/>
</dbReference>